<reference evidence="2" key="1">
    <citation type="submission" date="2022-08" db="EMBL/GenBank/DDBJ databases">
        <authorList>
            <person name="Kallberg Y."/>
            <person name="Tangrot J."/>
            <person name="Rosling A."/>
        </authorList>
    </citation>
    <scope>NUCLEOTIDE SEQUENCE</scope>
    <source>
        <strain evidence="2">Wild A</strain>
    </source>
</reference>
<sequence>MMKCGPVYGTDAEIRSLGTIRTRTENSEKEPDACFRSEKPKVSSLSKSNGKEDPWPNLVIEVAYSESK</sequence>
<evidence type="ECO:0000313" key="2">
    <source>
        <dbReference type="EMBL" id="CAI2172538.1"/>
    </source>
</evidence>
<evidence type="ECO:0000256" key="1">
    <source>
        <dbReference type="SAM" id="MobiDB-lite"/>
    </source>
</evidence>
<dbReference type="AlphaFoldDB" id="A0A9W4WMI8"/>
<comment type="caution">
    <text evidence="2">The sequence shown here is derived from an EMBL/GenBank/DDBJ whole genome shotgun (WGS) entry which is preliminary data.</text>
</comment>
<accession>A0A9W4WMI8</accession>
<dbReference type="Proteomes" id="UP001153678">
    <property type="component" value="Unassembled WGS sequence"/>
</dbReference>
<protein>
    <submittedName>
        <fullName evidence="2">6098_t:CDS:1</fullName>
    </submittedName>
</protein>
<name>A0A9W4WMI8_9GLOM</name>
<dbReference type="EMBL" id="CAMKVN010000953">
    <property type="protein sequence ID" value="CAI2172538.1"/>
    <property type="molecule type" value="Genomic_DNA"/>
</dbReference>
<keyword evidence="3" id="KW-1185">Reference proteome</keyword>
<organism evidence="2 3">
    <name type="scientific">Funneliformis geosporum</name>
    <dbReference type="NCBI Taxonomy" id="1117311"/>
    <lineage>
        <taxon>Eukaryota</taxon>
        <taxon>Fungi</taxon>
        <taxon>Fungi incertae sedis</taxon>
        <taxon>Mucoromycota</taxon>
        <taxon>Glomeromycotina</taxon>
        <taxon>Glomeromycetes</taxon>
        <taxon>Glomerales</taxon>
        <taxon>Glomeraceae</taxon>
        <taxon>Funneliformis</taxon>
    </lineage>
</organism>
<proteinExistence type="predicted"/>
<feature type="compositionally biased region" description="Basic and acidic residues" evidence="1">
    <location>
        <begin position="22"/>
        <end position="41"/>
    </location>
</feature>
<dbReference type="OrthoDB" id="2394456at2759"/>
<gene>
    <name evidence="2" type="ORF">FWILDA_LOCUS5629</name>
</gene>
<feature type="region of interest" description="Disordered" evidence="1">
    <location>
        <begin position="18"/>
        <end position="52"/>
    </location>
</feature>
<evidence type="ECO:0000313" key="3">
    <source>
        <dbReference type="Proteomes" id="UP001153678"/>
    </source>
</evidence>